<sequence length="1163" mass="129605">MKKIQTRYGILPYRQFLMKMKITVLLFMVSIVSVMAVDTYAQSTRLTLQLNNQAIEDVLEQVENQSEFRFFYNEKVNVDKRVSLDVKNQTVFEILNKILEGTNIEYQVIGRQIALYVKGDNANFISNSQQLQISGTVTGNEGEPLPGVSVVVKGTTNGTVTNVDGFYSLQVAGTDILLFSFVGMKTQEIQVNNRTTLNVTLEEDAIGVEEVVVIGYGTRQKKDLTGAVSQINSSEITKQNSLSPELAMQGKMAGVYISNPGSDPTARPTIRIRGVSTLGYNDPLYVIDGIPLTEGGAASSDSRDQDLRGSVNVFSMINPNDIESISVLKDASATAIYGVRASNGVILITTKRGKEGKARVEVSAKYGIQNIYKRYDMASIQDYINWSMEAKDNNPAYTTDQYFPLFDSSSEYYMGNSKNYTNDWVDAALVENAPIQDYNISVSGGNQTSTYAAGAGYSNQENAMFYNVFDRYSLFFNSDHQLTKWLKIGESYRFIYTKTDSKSGSNLSSAMFGVPWQPVYDESNPYGYAAPGRDINGTFYSYGYGAATRTNFLGTAEFNKSKRDLLRNLGTVYAELSPLPGLRIKGTVSFDYYTNTRESYSEMERGLYEVARGAVYPESTGNTFGKRVNENINIVKELLIGYNNSFGKHNFDLILNAMDQQVKWNNTQMSIDGESPITDWEQRRIEEGWPNENKGLFYERNLSGLQGYMGRLSYNFDSKYYVDATVRRDGTSKFGPGYKWGTFPSFAAAWRISSEKFMEGFEWLDDLKIRAGWGQTGNQETRDYAFLSLVNMNPKAGFGSGDEDGEGIIYPASALGDFPIEDMSWETVTTSNFGFDAILLDNKLSFTAEYYNRLTDGILQTISIPKVIGALNSPVVNLAKVENKGFEFQATYSNKIGEVGYNVSANLTTVKNVVKKLYNGQPSTDGNSRIEEGYSINYIYGYKTDGIFQTTQEVEEYQSQISDAGHDAQKSPGDIIFKDIHGAPTDADPEGSYVHKEPDGKIDAYDQTYLGKTIPGYYYGISLNFDYKNWDLNLDFRGVGDVQKINTLGKQSISGFGSNFVSDYKNRWTETNPGSSIPRAVQSDPAGNNRISDRHVEDAGFLRFQNFQIGYNFSGNVIEKIGLNNLRCYVSGSNIFVISPYSDLDPEDISTPTTFSLGVNLSF</sequence>
<dbReference type="InterPro" id="IPR039426">
    <property type="entry name" value="TonB-dep_rcpt-like"/>
</dbReference>
<keyword evidence="6" id="KW-0812">Transmembrane</keyword>
<dbReference type="Pfam" id="PF07660">
    <property type="entry name" value="STN"/>
    <property type="match status" value="1"/>
</dbReference>
<dbReference type="InterPro" id="IPR023996">
    <property type="entry name" value="TonB-dep_OMP_SusC/RagA"/>
</dbReference>
<dbReference type="NCBIfam" id="TIGR04056">
    <property type="entry name" value="OMP_RagA_SusC"/>
    <property type="match status" value="1"/>
</dbReference>
<reference evidence="9 10" key="1">
    <citation type="submission" date="2019-11" db="EMBL/GenBank/DDBJ databases">
        <authorList>
            <person name="Zheng R.K."/>
            <person name="Sun C.M."/>
        </authorList>
    </citation>
    <scope>NUCLEOTIDE SEQUENCE [LARGE SCALE GENOMIC DNA]</scope>
    <source>
        <strain evidence="9 10">WC007</strain>
    </source>
</reference>
<dbReference type="Gene3D" id="2.170.130.10">
    <property type="entry name" value="TonB-dependent receptor, plug domain"/>
    <property type="match status" value="1"/>
</dbReference>
<dbReference type="InterPro" id="IPR012910">
    <property type="entry name" value="Plug_dom"/>
</dbReference>
<dbReference type="Pfam" id="PF00593">
    <property type="entry name" value="TonB_dep_Rec_b-barrel"/>
    <property type="match status" value="1"/>
</dbReference>
<evidence type="ECO:0000256" key="4">
    <source>
        <dbReference type="ARBA" id="ARBA00023136"/>
    </source>
</evidence>
<dbReference type="GO" id="GO:0009279">
    <property type="term" value="C:cell outer membrane"/>
    <property type="evidence" value="ECO:0007669"/>
    <property type="project" value="UniProtKB-SubCell"/>
</dbReference>
<accession>A0A6I6JSF6</accession>
<dbReference type="KEGG" id="mcos:GM418_10280"/>
<keyword evidence="3" id="KW-0408">Iron</keyword>
<dbReference type="AlphaFoldDB" id="A0A6I6JSF6"/>
<dbReference type="Proteomes" id="UP000428260">
    <property type="component" value="Chromosome"/>
</dbReference>
<dbReference type="InterPro" id="IPR000531">
    <property type="entry name" value="Beta-barrel_TonB"/>
</dbReference>
<name>A0A6I6JSF6_9BACT</name>
<dbReference type="SMART" id="SM00965">
    <property type="entry name" value="STN"/>
    <property type="match status" value="1"/>
</dbReference>
<evidence type="ECO:0000256" key="3">
    <source>
        <dbReference type="ARBA" id="ARBA00023004"/>
    </source>
</evidence>
<dbReference type="InterPro" id="IPR008969">
    <property type="entry name" value="CarboxyPept-like_regulatory"/>
</dbReference>
<keyword evidence="10" id="KW-1185">Reference proteome</keyword>
<evidence type="ECO:0000256" key="7">
    <source>
        <dbReference type="RuleBase" id="RU003357"/>
    </source>
</evidence>
<keyword evidence="7" id="KW-0798">TonB box</keyword>
<dbReference type="SUPFAM" id="SSF56935">
    <property type="entry name" value="Porins"/>
    <property type="match status" value="1"/>
</dbReference>
<protein>
    <submittedName>
        <fullName evidence="9">SusC/RagA family TonB-linked outer membrane protein</fullName>
    </submittedName>
</protein>
<dbReference type="FunFam" id="2.60.40.1120:FF:000003">
    <property type="entry name" value="Outer membrane protein Omp121"/>
    <property type="match status" value="1"/>
</dbReference>
<feature type="domain" description="Secretin/TonB short N-terminal" evidence="8">
    <location>
        <begin position="68"/>
        <end position="118"/>
    </location>
</feature>
<keyword evidence="2" id="KW-0406">Ion transport</keyword>
<evidence type="ECO:0000259" key="8">
    <source>
        <dbReference type="SMART" id="SM00965"/>
    </source>
</evidence>
<evidence type="ECO:0000313" key="10">
    <source>
        <dbReference type="Proteomes" id="UP000428260"/>
    </source>
</evidence>
<keyword evidence="6" id="KW-1134">Transmembrane beta strand</keyword>
<evidence type="ECO:0000313" key="9">
    <source>
        <dbReference type="EMBL" id="QGY44030.1"/>
    </source>
</evidence>
<dbReference type="NCBIfam" id="TIGR04057">
    <property type="entry name" value="SusC_RagA_signa"/>
    <property type="match status" value="1"/>
</dbReference>
<keyword evidence="1 6" id="KW-0813">Transport</keyword>
<dbReference type="SUPFAM" id="SSF49464">
    <property type="entry name" value="Carboxypeptidase regulatory domain-like"/>
    <property type="match status" value="1"/>
</dbReference>
<organism evidence="9 10">
    <name type="scientific">Maribellus comscasis</name>
    <dbReference type="NCBI Taxonomy" id="2681766"/>
    <lineage>
        <taxon>Bacteria</taxon>
        <taxon>Pseudomonadati</taxon>
        <taxon>Bacteroidota</taxon>
        <taxon>Bacteroidia</taxon>
        <taxon>Marinilabiliales</taxon>
        <taxon>Prolixibacteraceae</taxon>
        <taxon>Maribellus</taxon>
    </lineage>
</organism>
<keyword evidence="5 6" id="KW-0998">Cell outer membrane</keyword>
<evidence type="ECO:0000256" key="6">
    <source>
        <dbReference type="PROSITE-ProRule" id="PRU01360"/>
    </source>
</evidence>
<dbReference type="InterPro" id="IPR011662">
    <property type="entry name" value="Secretin/TonB_short_N"/>
</dbReference>
<evidence type="ECO:0000256" key="2">
    <source>
        <dbReference type="ARBA" id="ARBA00022496"/>
    </source>
</evidence>
<dbReference type="GO" id="GO:0006826">
    <property type="term" value="P:iron ion transport"/>
    <property type="evidence" value="ECO:0007669"/>
    <property type="project" value="UniProtKB-KW"/>
</dbReference>
<dbReference type="Pfam" id="PF13715">
    <property type="entry name" value="CarbopepD_reg_2"/>
    <property type="match status" value="1"/>
</dbReference>
<comment type="similarity">
    <text evidence="6 7">Belongs to the TonB-dependent receptor family.</text>
</comment>
<dbReference type="RefSeq" id="WP_158865744.1">
    <property type="nucleotide sequence ID" value="NZ_CP046401.1"/>
</dbReference>
<dbReference type="Gene3D" id="2.60.40.1120">
    <property type="entry name" value="Carboxypeptidase-like, regulatory domain"/>
    <property type="match status" value="1"/>
</dbReference>
<keyword evidence="4 6" id="KW-0472">Membrane</keyword>
<dbReference type="EMBL" id="CP046401">
    <property type="protein sequence ID" value="QGY44030.1"/>
    <property type="molecule type" value="Genomic_DNA"/>
</dbReference>
<evidence type="ECO:0000256" key="5">
    <source>
        <dbReference type="ARBA" id="ARBA00023237"/>
    </source>
</evidence>
<evidence type="ECO:0000256" key="1">
    <source>
        <dbReference type="ARBA" id="ARBA00022448"/>
    </source>
</evidence>
<comment type="subcellular location">
    <subcellularLocation>
        <location evidence="6">Cell outer membrane</location>
        <topology evidence="6">Multi-pass membrane protein</topology>
    </subcellularLocation>
</comment>
<proteinExistence type="inferred from homology"/>
<keyword evidence="2" id="KW-0410">Iron transport</keyword>
<dbReference type="InterPro" id="IPR023997">
    <property type="entry name" value="TonB-dep_OMP_SusC/RagA_CS"/>
</dbReference>
<dbReference type="Pfam" id="PF07715">
    <property type="entry name" value="Plug"/>
    <property type="match status" value="1"/>
</dbReference>
<gene>
    <name evidence="9" type="ORF">GM418_10280</name>
</gene>
<dbReference type="PROSITE" id="PS52016">
    <property type="entry name" value="TONB_DEPENDENT_REC_3"/>
    <property type="match status" value="1"/>
</dbReference>
<dbReference type="InterPro" id="IPR037066">
    <property type="entry name" value="Plug_dom_sf"/>
</dbReference>